<sequence>MVRVVQKQIIFYFLTYWLVIQAKKPSGKRQQVVWKLECELGVVSDPDCPVDGGWSPWSPWSSCQGPCDDAGQYKRTRQCNNPPPSKEGLACTGLDQQIQTCYITNCTVHDYRSLVHGDSARTQAFHQLEIVPAIMERCLQKECPYEAIENALSADNTWQINPEALWNALQCVKHRMGCSVVGEWGAWGQWSTCGARCGLGLRWRLRRCDTPPPSDVHLICRGTPLQADACEGDQCAIERRGASGSWSDWAKWSTCSEKCGPGVRRRRRICLETQTLQASGTWGTHCRGQHDQLEVCESKYCTLDGGWSGWSPWGPCSSTCGSGRRSRTRSCTRPIPAGRGKRCPGSPTEFGSCYLIPCEVYSNTVAVFNGESCLNYNFENRRSTFFHYYIRFMPLSPHGILVRRGALHNPLVRLSLQKWHVCLDVSGSAGSCGLPRICSHSIIEPAVWHTALITVTSEGAFLRLDDSPAAIKSGFPCDPELPNEKMNICVGEKFHGEIQQIALNFMSLNIFLQKDRVNKTAFFPSSASNIAYEKANFEEAFLTLSNLQYLRIPCFSNQDDWKLELALITKGESGSILFLKDESNNWFHVSLQNMRIKLKWALRQFRSESMSSVDSWPGQWLAITLSKKKETNMIEASTNSGERFHVVFEEKGVGKVRKLYKYKNNHKKNIQKKSNITTRPFTICTDEFFVGGVPNDVKEKILEEFTPFTGTIAFINVNNVLLDLHEYSVESYKDNKIQVSSRTASISGSYHETAWGDSNRLNLTCFHSKTSFSSNSAHWLYLDTSINYVQKQKSLQSMDNGRILHLVATEKNDLRGFYTCRSHTNRRTINVVTYAVLGRIEDKFKGPDLTTAVAWFTTLTLVIGSLVWLFIECIHDVRTGYGFFRDAHFTPEEEAEAVCKYIDQRINLVGSKSAIKMAKGKAWRRAHKVSSPSNFAAQEPQGMDQESRVQHEESTPSEPDELPALPEVKTSSELTHNIYRCELNYISSPPHGSLTSPRAKISTSSSFEMKSPRVLCSRLLLTKRVLSPKESSVRNVRSPPRNKRNLLTIKSSSYVNYSPAQKIIEKFKQLKKEDP</sequence>
<evidence type="ECO:0000313" key="1">
    <source>
        <dbReference type="EMBL" id="KAJ0184032.1"/>
    </source>
</evidence>
<dbReference type="Proteomes" id="UP000824533">
    <property type="component" value="Linkage Group LG01"/>
</dbReference>
<protein>
    <submittedName>
        <fullName evidence="1">Uncharacterized protein</fullName>
    </submittedName>
</protein>
<comment type="caution">
    <text evidence="1">The sequence shown here is derived from an EMBL/GenBank/DDBJ whole genome shotgun (WGS) entry which is preliminary data.</text>
</comment>
<name>A0ACC1DK97_9NEOP</name>
<dbReference type="EMBL" id="CM034387">
    <property type="protein sequence ID" value="KAJ0184032.1"/>
    <property type="molecule type" value="Genomic_DNA"/>
</dbReference>
<reference evidence="1 2" key="1">
    <citation type="journal article" date="2021" name="Front. Genet.">
        <title>Chromosome-Level Genome Assembly Reveals Significant Gene Expansion in the Toll and IMD Signaling Pathways of Dendrolimus kikuchii.</title>
        <authorList>
            <person name="Zhou J."/>
            <person name="Wu P."/>
            <person name="Xiong Z."/>
            <person name="Liu N."/>
            <person name="Zhao N."/>
            <person name="Ji M."/>
            <person name="Qiu Y."/>
            <person name="Yang B."/>
        </authorList>
    </citation>
    <scope>NUCLEOTIDE SEQUENCE [LARGE SCALE GENOMIC DNA]</scope>
    <source>
        <strain evidence="1">Ann1</strain>
    </source>
</reference>
<accession>A0ACC1DK97</accession>
<evidence type="ECO:0000313" key="2">
    <source>
        <dbReference type="Proteomes" id="UP000824533"/>
    </source>
</evidence>
<proteinExistence type="predicted"/>
<gene>
    <name evidence="1" type="ORF">K1T71_000455</name>
</gene>
<keyword evidence="2" id="KW-1185">Reference proteome</keyword>
<organism evidence="1 2">
    <name type="scientific">Dendrolimus kikuchii</name>
    <dbReference type="NCBI Taxonomy" id="765133"/>
    <lineage>
        <taxon>Eukaryota</taxon>
        <taxon>Metazoa</taxon>
        <taxon>Ecdysozoa</taxon>
        <taxon>Arthropoda</taxon>
        <taxon>Hexapoda</taxon>
        <taxon>Insecta</taxon>
        <taxon>Pterygota</taxon>
        <taxon>Neoptera</taxon>
        <taxon>Endopterygota</taxon>
        <taxon>Lepidoptera</taxon>
        <taxon>Glossata</taxon>
        <taxon>Ditrysia</taxon>
        <taxon>Bombycoidea</taxon>
        <taxon>Lasiocampidae</taxon>
        <taxon>Dendrolimus</taxon>
    </lineage>
</organism>